<proteinExistence type="predicted"/>
<dbReference type="EMBL" id="QXFU01000487">
    <property type="protein sequence ID" value="KAE9032347.1"/>
    <property type="molecule type" value="Genomic_DNA"/>
</dbReference>
<evidence type="ECO:0000313" key="6">
    <source>
        <dbReference type="Proteomes" id="UP000435112"/>
    </source>
</evidence>
<accession>A0A6A3MGY7</accession>
<evidence type="ECO:0000313" key="4">
    <source>
        <dbReference type="Proteomes" id="UP000429607"/>
    </source>
</evidence>
<evidence type="ECO:0000313" key="5">
    <source>
        <dbReference type="Proteomes" id="UP000434957"/>
    </source>
</evidence>
<name>A0A6A3MGY7_9STRA</name>
<dbReference type="EMBL" id="QXFT01000660">
    <property type="protein sequence ID" value="KAE9338527.1"/>
    <property type="molecule type" value="Genomic_DNA"/>
</dbReference>
<evidence type="ECO:0000313" key="3">
    <source>
        <dbReference type="EMBL" id="KAE9338527.1"/>
    </source>
</evidence>
<dbReference type="Proteomes" id="UP000434957">
    <property type="component" value="Unassembled WGS sequence"/>
</dbReference>
<protein>
    <submittedName>
        <fullName evidence="1">Uncharacterized protein</fullName>
    </submittedName>
</protein>
<organism evidence="1 4">
    <name type="scientific">Phytophthora rubi</name>
    <dbReference type="NCBI Taxonomy" id="129364"/>
    <lineage>
        <taxon>Eukaryota</taxon>
        <taxon>Sar</taxon>
        <taxon>Stramenopiles</taxon>
        <taxon>Oomycota</taxon>
        <taxon>Peronosporomycetes</taxon>
        <taxon>Peronosporales</taxon>
        <taxon>Peronosporaceae</taxon>
        <taxon>Phytophthora</taxon>
    </lineage>
</organism>
<dbReference type="Proteomes" id="UP000429607">
    <property type="component" value="Unassembled WGS sequence"/>
</dbReference>
<evidence type="ECO:0000313" key="2">
    <source>
        <dbReference type="EMBL" id="KAE9032347.1"/>
    </source>
</evidence>
<reference evidence="4 6" key="1">
    <citation type="submission" date="2018-09" db="EMBL/GenBank/DDBJ databases">
        <title>Genomic investigation of the strawberry pathogen Phytophthora fragariae indicates pathogenicity is determined by transcriptional variation in three key races.</title>
        <authorList>
            <person name="Adams T.M."/>
            <person name="Armitage A.D."/>
            <person name="Sobczyk M.K."/>
            <person name="Bates H.J."/>
            <person name="Dunwell J.M."/>
            <person name="Nellist C.F."/>
            <person name="Harrison R.J."/>
        </authorList>
    </citation>
    <scope>NUCLEOTIDE SEQUENCE [LARGE SCALE GENOMIC DNA]</scope>
    <source>
        <strain evidence="1 4">SCRP249</strain>
        <strain evidence="2 6">SCRP324</strain>
        <strain evidence="3 5">SCRP333</strain>
    </source>
</reference>
<gene>
    <name evidence="1" type="ORF">PR001_g10928</name>
    <name evidence="2" type="ORF">PR002_g9221</name>
    <name evidence="3" type="ORF">PR003_g11452</name>
</gene>
<keyword evidence="5" id="KW-1185">Reference proteome</keyword>
<dbReference type="Proteomes" id="UP000435112">
    <property type="component" value="Unassembled WGS sequence"/>
</dbReference>
<comment type="caution">
    <text evidence="1">The sequence shown here is derived from an EMBL/GenBank/DDBJ whole genome shotgun (WGS) entry which is preliminary data.</text>
</comment>
<evidence type="ECO:0000313" key="1">
    <source>
        <dbReference type="EMBL" id="KAE9031739.1"/>
    </source>
</evidence>
<dbReference type="AlphaFoldDB" id="A0A6A3MGY7"/>
<sequence length="252" mass="27582">MCQLKSSCGGSSWGSRCSLLVIGFLSVTSPSRLSSLTSSLVASVCNFLQHRGETTVKAEWLLASCVPVLRNRSLPREPAARKTSSHAAATTTHWHTWAISDRLGTQVSRDSRYYVEYNVSVGKTEGSWQPQWLLEKDGFPEYLELVDAYKAAAGPMTFGEYELSRPDVFSQAMGASGDGRCAFHALAHAVDALGIPEWYSDDIVNHFYRARAAVGNAIASEGVVLSTLWSFIRQVNRSARSAGRPQLCQTDL</sequence>
<dbReference type="EMBL" id="QXFV01000658">
    <property type="protein sequence ID" value="KAE9031739.1"/>
    <property type="molecule type" value="Genomic_DNA"/>
</dbReference>
<dbReference type="OrthoDB" id="118906at2759"/>